<dbReference type="PROSITE" id="PS50215">
    <property type="entry name" value="ADAM_MEPRO"/>
    <property type="match status" value="1"/>
</dbReference>
<dbReference type="SMART" id="SM00050">
    <property type="entry name" value="DISIN"/>
    <property type="match status" value="1"/>
</dbReference>
<dbReference type="InterPro" id="IPR013111">
    <property type="entry name" value="EGF_extracell"/>
</dbReference>
<accession>A0A2I0LLW3</accession>
<keyword evidence="2 7" id="KW-0245">EGF-like domain</keyword>
<dbReference type="Gene3D" id="3.40.390.10">
    <property type="entry name" value="Collagenase (Catalytic Domain)"/>
    <property type="match status" value="1"/>
</dbReference>
<dbReference type="PROSITE" id="PS50026">
    <property type="entry name" value="EGF_3"/>
    <property type="match status" value="1"/>
</dbReference>
<dbReference type="GO" id="GO:0008584">
    <property type="term" value="P:male gonad development"/>
    <property type="evidence" value="ECO:0007669"/>
    <property type="project" value="TreeGrafter"/>
</dbReference>
<dbReference type="SUPFAM" id="SSF57552">
    <property type="entry name" value="Blood coagulation inhibitor (disintegrin)"/>
    <property type="match status" value="1"/>
</dbReference>
<reference evidence="12 13" key="1">
    <citation type="journal article" date="2013" name="Science">
        <title>Genomic diversity and evolution of the head crest in the rock pigeon.</title>
        <authorList>
            <person name="Shapiro M.D."/>
            <person name="Kronenberg Z."/>
            <person name="Li C."/>
            <person name="Domyan E.T."/>
            <person name="Pan H."/>
            <person name="Campbell M."/>
            <person name="Tan H."/>
            <person name="Huff C.D."/>
            <person name="Hu H."/>
            <person name="Vickrey A.I."/>
            <person name="Nielsen S.C."/>
            <person name="Stringham S.A."/>
            <person name="Hu H."/>
            <person name="Willerslev E."/>
            <person name="Gilbert M.T."/>
            <person name="Yandell M."/>
            <person name="Zhang G."/>
            <person name="Wang J."/>
        </authorList>
    </citation>
    <scope>NUCLEOTIDE SEQUENCE [LARGE SCALE GENOMIC DNA]</scope>
    <source>
        <tissue evidence="12">Blood</tissue>
    </source>
</reference>
<sequence>MVKENLATQLFLHNSSLVWTGKVLLKSENTTENKQAVSSSSRYVEMHAVLDKLLYDYMGADKDAVTAKMVQLFSYLNSMFSHFNVTIVLSSLEFWTEDNKIPTTGSAEEMLQEFLQWKNVHRVLQLQDVTFLFLYRNQSRYVGASSARKACVKNQAGGVALFMKKGTLCRSSSEDECDLEEYCNGTSGECTPDLWVMDGHPCHRNTAFCYRGVCQTADKQCQDVFGRGAKDGPFDCYEEINSQRDRMGHCGSSESGYQRCEWKDLRCGKLVCEYPGSKPFTKEKATVIYMRVQNKLCVTLDYMKPLTERDPMLVKDGTICSTRKICQNQQCVPAAVLNNTCDTQNNCHNHGVCDNQGKCHCHPGWKPPMCQEKGHTRFKDLLKLWLPLIFCLFLPLAFLLVLLERRRREKLDLDKSRAKSKRKGNVSADRKVSRV</sequence>
<proteinExistence type="predicted"/>
<evidence type="ECO:0000259" key="10">
    <source>
        <dbReference type="PROSITE" id="PS50026"/>
    </source>
</evidence>
<dbReference type="GO" id="GO:0006508">
    <property type="term" value="P:proteolysis"/>
    <property type="evidence" value="ECO:0007669"/>
    <property type="project" value="InterPro"/>
</dbReference>
<evidence type="ECO:0000256" key="6">
    <source>
        <dbReference type="ARBA" id="ARBA00023157"/>
    </source>
</evidence>
<evidence type="ECO:0000256" key="2">
    <source>
        <dbReference type="ARBA" id="ARBA00022536"/>
    </source>
</evidence>
<keyword evidence="3 9" id="KW-0812">Transmembrane</keyword>
<evidence type="ECO:0000256" key="3">
    <source>
        <dbReference type="ARBA" id="ARBA00022692"/>
    </source>
</evidence>
<dbReference type="Pfam" id="PF07974">
    <property type="entry name" value="EGF_2"/>
    <property type="match status" value="1"/>
</dbReference>
<dbReference type="GO" id="GO:0004222">
    <property type="term" value="F:metalloendopeptidase activity"/>
    <property type="evidence" value="ECO:0007669"/>
    <property type="project" value="InterPro"/>
</dbReference>
<dbReference type="PANTHER" id="PTHR11905:SF158">
    <property type="entry name" value="DISINTEGRIN AND METALLOPROTEINASE DOMAIN-CONTAINING PROTEIN 18"/>
    <property type="match status" value="1"/>
</dbReference>
<protein>
    <submittedName>
        <fullName evidence="12">Disintegrin and metalloproteinase domain-containing protein 32</fullName>
    </submittedName>
</protein>
<dbReference type="Gene3D" id="2.10.25.10">
    <property type="entry name" value="Laminin"/>
    <property type="match status" value="1"/>
</dbReference>
<keyword evidence="13" id="KW-1185">Reference proteome</keyword>
<dbReference type="GO" id="GO:0007229">
    <property type="term" value="P:integrin-mediated signaling pathway"/>
    <property type="evidence" value="ECO:0007669"/>
    <property type="project" value="UniProtKB-KW"/>
</dbReference>
<comment type="caution">
    <text evidence="7">Lacks conserved residue(s) required for the propagation of feature annotation.</text>
</comment>
<evidence type="ECO:0000256" key="4">
    <source>
        <dbReference type="ARBA" id="ARBA00022989"/>
    </source>
</evidence>
<evidence type="ECO:0000313" key="13">
    <source>
        <dbReference type="Proteomes" id="UP000053872"/>
    </source>
</evidence>
<dbReference type="CDD" id="cd00054">
    <property type="entry name" value="EGF_CA"/>
    <property type="match status" value="1"/>
</dbReference>
<keyword evidence="12" id="KW-0401">Integrin</keyword>
<comment type="subcellular location">
    <subcellularLocation>
        <location evidence="1">Membrane</location>
        <topology evidence="1">Single-pass membrane protein</topology>
    </subcellularLocation>
</comment>
<feature type="disulfide bond" evidence="7">
    <location>
        <begin position="361"/>
        <end position="370"/>
    </location>
</feature>
<evidence type="ECO:0000256" key="1">
    <source>
        <dbReference type="ARBA" id="ARBA00004167"/>
    </source>
</evidence>
<dbReference type="InterPro" id="IPR000742">
    <property type="entry name" value="EGF"/>
</dbReference>
<feature type="domain" description="EGF-like" evidence="10">
    <location>
        <begin position="337"/>
        <end position="371"/>
    </location>
</feature>
<dbReference type="InterPro" id="IPR024079">
    <property type="entry name" value="MetalloPept_cat_dom_sf"/>
</dbReference>
<evidence type="ECO:0000256" key="8">
    <source>
        <dbReference type="SAM" id="MobiDB-lite"/>
    </source>
</evidence>
<dbReference type="PANTHER" id="PTHR11905">
    <property type="entry name" value="ADAM A DISINTEGRIN AND METALLOPROTEASE DOMAIN"/>
    <property type="match status" value="1"/>
</dbReference>
<gene>
    <name evidence="12" type="ORF">A306_00013628</name>
</gene>
<dbReference type="InterPro" id="IPR036436">
    <property type="entry name" value="Disintegrin_dom_sf"/>
</dbReference>
<organism evidence="12 13">
    <name type="scientific">Columba livia</name>
    <name type="common">Rock dove</name>
    <dbReference type="NCBI Taxonomy" id="8932"/>
    <lineage>
        <taxon>Eukaryota</taxon>
        <taxon>Metazoa</taxon>
        <taxon>Chordata</taxon>
        <taxon>Craniata</taxon>
        <taxon>Vertebrata</taxon>
        <taxon>Euteleostomi</taxon>
        <taxon>Archelosauria</taxon>
        <taxon>Archosauria</taxon>
        <taxon>Dinosauria</taxon>
        <taxon>Saurischia</taxon>
        <taxon>Theropoda</taxon>
        <taxon>Coelurosauria</taxon>
        <taxon>Aves</taxon>
        <taxon>Neognathae</taxon>
        <taxon>Neoaves</taxon>
        <taxon>Columbimorphae</taxon>
        <taxon>Columbiformes</taxon>
        <taxon>Columbidae</taxon>
        <taxon>Columba</taxon>
    </lineage>
</organism>
<dbReference type="InterPro" id="IPR006586">
    <property type="entry name" value="ADAM_Cys-rich"/>
</dbReference>
<dbReference type="GO" id="GO:0007155">
    <property type="term" value="P:cell adhesion"/>
    <property type="evidence" value="ECO:0007669"/>
    <property type="project" value="TreeGrafter"/>
</dbReference>
<evidence type="ECO:0000259" key="11">
    <source>
        <dbReference type="PROSITE" id="PS50215"/>
    </source>
</evidence>
<dbReference type="AlphaFoldDB" id="A0A2I0LLW3"/>
<dbReference type="GO" id="GO:0005886">
    <property type="term" value="C:plasma membrane"/>
    <property type="evidence" value="ECO:0007669"/>
    <property type="project" value="TreeGrafter"/>
</dbReference>
<dbReference type="InterPro" id="IPR001762">
    <property type="entry name" value="Disintegrin_dom"/>
</dbReference>
<feature type="transmembrane region" description="Helical" evidence="9">
    <location>
        <begin position="384"/>
        <end position="403"/>
    </location>
</feature>
<evidence type="ECO:0000256" key="9">
    <source>
        <dbReference type="SAM" id="Phobius"/>
    </source>
</evidence>
<dbReference type="GO" id="GO:0007339">
    <property type="term" value="P:binding of sperm to zona pellucida"/>
    <property type="evidence" value="ECO:0007669"/>
    <property type="project" value="TreeGrafter"/>
</dbReference>
<evidence type="ECO:0000313" key="12">
    <source>
        <dbReference type="EMBL" id="PKK18419.1"/>
    </source>
</evidence>
<dbReference type="Proteomes" id="UP000053872">
    <property type="component" value="Unassembled WGS sequence"/>
</dbReference>
<keyword evidence="6 7" id="KW-1015">Disulfide bond</keyword>
<comment type="caution">
    <text evidence="12">The sequence shown here is derived from an EMBL/GenBank/DDBJ whole genome shotgun (WGS) entry which is preliminary data.</text>
</comment>
<dbReference type="Pfam" id="PF01421">
    <property type="entry name" value="Reprolysin"/>
    <property type="match status" value="1"/>
</dbReference>
<feature type="region of interest" description="Disordered" evidence="8">
    <location>
        <begin position="413"/>
        <end position="435"/>
    </location>
</feature>
<feature type="domain" description="Peptidase M12B" evidence="11">
    <location>
        <begin position="42"/>
        <end position="161"/>
    </location>
</feature>
<dbReference type="InParanoid" id="A0A2I0LLW3"/>
<evidence type="ECO:0000256" key="5">
    <source>
        <dbReference type="ARBA" id="ARBA00023136"/>
    </source>
</evidence>
<dbReference type="PROSITE" id="PS01186">
    <property type="entry name" value="EGF_2"/>
    <property type="match status" value="1"/>
</dbReference>
<keyword evidence="5 9" id="KW-0472">Membrane</keyword>
<dbReference type="InterPro" id="IPR001590">
    <property type="entry name" value="Peptidase_M12B"/>
</dbReference>
<dbReference type="EMBL" id="AKCR02000204">
    <property type="protein sequence ID" value="PKK18419.1"/>
    <property type="molecule type" value="Genomic_DNA"/>
</dbReference>
<dbReference type="Pfam" id="PF08516">
    <property type="entry name" value="ADAM_CR"/>
    <property type="match status" value="1"/>
</dbReference>
<keyword evidence="4 9" id="KW-1133">Transmembrane helix</keyword>
<name>A0A2I0LLW3_COLLI</name>
<dbReference type="SUPFAM" id="SSF55486">
    <property type="entry name" value="Metalloproteases ('zincins'), catalytic domain"/>
    <property type="match status" value="1"/>
</dbReference>
<dbReference type="SMART" id="SM00608">
    <property type="entry name" value="ACR"/>
    <property type="match status" value="1"/>
</dbReference>
<evidence type="ECO:0000256" key="7">
    <source>
        <dbReference type="PROSITE-ProRule" id="PRU00076"/>
    </source>
</evidence>